<reference evidence="3" key="1">
    <citation type="submission" date="2018-11" db="EMBL/GenBank/DDBJ databases">
        <title>Complete genome sequence of Paenibacillus sp. ML311-T8.</title>
        <authorList>
            <person name="Nam Y.-D."/>
            <person name="Kang J."/>
            <person name="Chung W.-H."/>
            <person name="Park Y.S."/>
        </authorList>
    </citation>
    <scope>NUCLEOTIDE SEQUENCE [LARGE SCALE GENOMIC DNA]</scope>
    <source>
        <strain evidence="3">ML311-T8</strain>
    </source>
</reference>
<dbReference type="AlphaFoldDB" id="A0A6B8RD87"/>
<evidence type="ECO:0000256" key="1">
    <source>
        <dbReference type="SAM" id="Phobius"/>
    </source>
</evidence>
<evidence type="ECO:0000313" key="3">
    <source>
        <dbReference type="Proteomes" id="UP000426246"/>
    </source>
</evidence>
<organism evidence="2 3">
    <name type="scientific">Paenibacillus psychroresistens</name>
    <dbReference type="NCBI Taxonomy" id="1778678"/>
    <lineage>
        <taxon>Bacteria</taxon>
        <taxon>Bacillati</taxon>
        <taxon>Bacillota</taxon>
        <taxon>Bacilli</taxon>
        <taxon>Bacillales</taxon>
        <taxon>Paenibacillaceae</taxon>
        <taxon>Paenibacillus</taxon>
    </lineage>
</organism>
<dbReference type="RefSeq" id="WP_155698249.1">
    <property type="nucleotide sequence ID" value="NZ_CP034235.1"/>
</dbReference>
<keyword evidence="1" id="KW-0472">Membrane</keyword>
<evidence type="ECO:0000313" key="2">
    <source>
        <dbReference type="EMBL" id="QGQ93452.1"/>
    </source>
</evidence>
<feature type="transmembrane region" description="Helical" evidence="1">
    <location>
        <begin position="21"/>
        <end position="38"/>
    </location>
</feature>
<dbReference type="KEGG" id="ppsc:EHS13_00165"/>
<keyword evidence="3" id="KW-1185">Reference proteome</keyword>
<dbReference type="EMBL" id="CP034235">
    <property type="protein sequence ID" value="QGQ93452.1"/>
    <property type="molecule type" value="Genomic_DNA"/>
</dbReference>
<keyword evidence="1" id="KW-0812">Transmembrane</keyword>
<keyword evidence="1" id="KW-1133">Transmembrane helix</keyword>
<protein>
    <submittedName>
        <fullName evidence="2">Uncharacterized protein</fullName>
    </submittedName>
</protein>
<feature type="transmembrane region" description="Helical" evidence="1">
    <location>
        <begin position="44"/>
        <end position="66"/>
    </location>
</feature>
<name>A0A6B8RD87_9BACL</name>
<accession>A0A6B8RD87</accession>
<sequence length="68" mass="8084">MEEQEVREVKEVQDNQSKLRFTDVLVILLSALYVWDWLEYPGLHVSRVVAVAVLAIWWTLFVLKLLKR</sequence>
<gene>
    <name evidence="2" type="ORF">EHS13_00165</name>
</gene>
<dbReference type="Proteomes" id="UP000426246">
    <property type="component" value="Chromosome"/>
</dbReference>
<proteinExistence type="predicted"/>